<protein>
    <submittedName>
        <fullName evidence="1 3">Uncharacterized protein</fullName>
    </submittedName>
</protein>
<dbReference type="Proteomes" id="UP000270296">
    <property type="component" value="Unassembled WGS sequence"/>
</dbReference>
<name>A0A183I9S8_9BILA</name>
<proteinExistence type="predicted"/>
<evidence type="ECO:0000313" key="3">
    <source>
        <dbReference type="WBParaSite" id="SBAD_0000039001-mRNA-1"/>
    </source>
</evidence>
<reference evidence="1 2" key="2">
    <citation type="submission" date="2018-11" db="EMBL/GenBank/DDBJ databases">
        <authorList>
            <consortium name="Pathogen Informatics"/>
        </authorList>
    </citation>
    <scope>NUCLEOTIDE SEQUENCE [LARGE SCALE GENOMIC DNA]</scope>
</reference>
<dbReference type="WBParaSite" id="SBAD_0000039001-mRNA-1">
    <property type="protein sequence ID" value="SBAD_0000039001-mRNA-1"/>
    <property type="gene ID" value="SBAD_0000039001"/>
</dbReference>
<organism evidence="3">
    <name type="scientific">Soboliphyme baturini</name>
    <dbReference type="NCBI Taxonomy" id="241478"/>
    <lineage>
        <taxon>Eukaryota</taxon>
        <taxon>Metazoa</taxon>
        <taxon>Ecdysozoa</taxon>
        <taxon>Nematoda</taxon>
        <taxon>Enoplea</taxon>
        <taxon>Dorylaimia</taxon>
        <taxon>Dioctophymatida</taxon>
        <taxon>Dioctophymatoidea</taxon>
        <taxon>Soboliphymatidae</taxon>
        <taxon>Soboliphyme</taxon>
    </lineage>
</organism>
<accession>A0A183I9S8</accession>
<dbReference type="EMBL" id="UZAM01000853">
    <property type="protein sequence ID" value="VDO82860.1"/>
    <property type="molecule type" value="Genomic_DNA"/>
</dbReference>
<reference evidence="3" key="1">
    <citation type="submission" date="2016-06" db="UniProtKB">
        <authorList>
            <consortium name="WormBaseParasite"/>
        </authorList>
    </citation>
    <scope>IDENTIFICATION</scope>
</reference>
<evidence type="ECO:0000313" key="2">
    <source>
        <dbReference type="Proteomes" id="UP000270296"/>
    </source>
</evidence>
<sequence>MRFESCLHWPEMRPGGCNRFSCNLSDKQFSSSLFRSRDLY</sequence>
<gene>
    <name evidence="1" type="ORF">SBAD_LOCUS372</name>
</gene>
<dbReference type="AlphaFoldDB" id="A0A183I9S8"/>
<evidence type="ECO:0000313" key="1">
    <source>
        <dbReference type="EMBL" id="VDO82860.1"/>
    </source>
</evidence>
<keyword evidence="2" id="KW-1185">Reference proteome</keyword>